<comment type="caution">
    <text evidence="2">The sequence shown here is derived from an EMBL/GenBank/DDBJ whole genome shotgun (WGS) entry which is preliminary data.</text>
</comment>
<protein>
    <submittedName>
        <fullName evidence="2">Uncharacterized protein</fullName>
    </submittedName>
</protein>
<organism evidence="2 3">
    <name type="scientific">Tessaracoccus lapidicaptus</name>
    <dbReference type="NCBI Taxonomy" id="1427523"/>
    <lineage>
        <taxon>Bacteria</taxon>
        <taxon>Bacillati</taxon>
        <taxon>Actinomycetota</taxon>
        <taxon>Actinomycetes</taxon>
        <taxon>Propionibacteriales</taxon>
        <taxon>Propionibacteriaceae</taxon>
        <taxon>Tessaracoccus</taxon>
    </lineage>
</organism>
<dbReference type="InterPro" id="IPR007396">
    <property type="entry name" value="TR_PAI2-type"/>
</dbReference>
<evidence type="ECO:0000313" key="2">
    <source>
        <dbReference type="EMBL" id="OCL37168.1"/>
    </source>
</evidence>
<evidence type="ECO:0000256" key="1">
    <source>
        <dbReference type="SAM" id="MobiDB-lite"/>
    </source>
</evidence>
<evidence type="ECO:0000313" key="3">
    <source>
        <dbReference type="Proteomes" id="UP000093501"/>
    </source>
</evidence>
<gene>
    <name evidence="2" type="ORF">BCR15_11960</name>
</gene>
<dbReference type="PANTHER" id="PTHR35802">
    <property type="entry name" value="PROTEASE SYNTHASE AND SPORULATION PROTEIN PAI 2"/>
    <property type="match status" value="1"/>
</dbReference>
<feature type="compositionally biased region" description="Low complexity" evidence="1">
    <location>
        <begin position="164"/>
        <end position="178"/>
    </location>
</feature>
<dbReference type="InterPro" id="IPR012349">
    <property type="entry name" value="Split_barrel_FMN-bd"/>
</dbReference>
<dbReference type="AlphaFoldDB" id="A0A1C0ARW4"/>
<dbReference type="SUPFAM" id="SSF50475">
    <property type="entry name" value="FMN-binding split barrel"/>
    <property type="match status" value="1"/>
</dbReference>
<feature type="region of interest" description="Disordered" evidence="1">
    <location>
        <begin position="158"/>
        <end position="196"/>
    </location>
</feature>
<dbReference type="Pfam" id="PF04299">
    <property type="entry name" value="FMN_bind_2"/>
    <property type="match status" value="1"/>
</dbReference>
<name>A0A1C0ARW4_9ACTN</name>
<dbReference type="Proteomes" id="UP000093501">
    <property type="component" value="Unassembled WGS sequence"/>
</dbReference>
<dbReference type="Gene3D" id="2.30.110.10">
    <property type="entry name" value="Electron Transport, Fmn-binding Protein, Chain A"/>
    <property type="match status" value="1"/>
</dbReference>
<proteinExistence type="predicted"/>
<reference evidence="3" key="1">
    <citation type="submission" date="2016-07" db="EMBL/GenBank/DDBJ databases">
        <authorList>
            <person name="Florea S."/>
            <person name="Webb J.S."/>
            <person name="Jaromczyk J."/>
            <person name="Schardl C.L."/>
        </authorList>
    </citation>
    <scope>NUCLEOTIDE SEQUENCE [LARGE SCALE GENOMIC DNA]</scope>
    <source>
        <strain evidence="3">IPBSL-7</strain>
    </source>
</reference>
<dbReference type="PANTHER" id="PTHR35802:SF1">
    <property type="entry name" value="PROTEASE SYNTHASE AND SPORULATION PROTEIN PAI 2"/>
    <property type="match status" value="1"/>
</dbReference>
<sequence length="196" mass="20470">MLIQGSHTYVSPRWYPSIQPAEHGGGAKGRAEGRAVGTWDYEQVQIAGCLTVHRDTRRLRGEVMAQARSVDAARLADTPGAADAERGPWSGAEAPSEFMAAMLQGIVGVELEITEVVGRFKLSRNRTDADRAGVVAGLRERGRDRDLRVADAVEAVDPLPRGIASAGGSPATAASGPAVDPLPRPVAGDPPASAGE</sequence>
<dbReference type="EMBL" id="MBQD01000002">
    <property type="protein sequence ID" value="OCL37168.1"/>
    <property type="molecule type" value="Genomic_DNA"/>
</dbReference>
<keyword evidence="3" id="KW-1185">Reference proteome</keyword>
<accession>A0A1C0ARW4</accession>